<dbReference type="PANTHER" id="PTHR30273">
    <property type="entry name" value="PERIPLASMIC SIGNAL SENSOR AND SIGMA FACTOR ACTIVATOR FECR-RELATED"/>
    <property type="match status" value="1"/>
</dbReference>
<evidence type="ECO:0000259" key="2">
    <source>
        <dbReference type="Pfam" id="PF04773"/>
    </source>
</evidence>
<dbReference type="Pfam" id="PF04773">
    <property type="entry name" value="FecR"/>
    <property type="match status" value="1"/>
</dbReference>
<feature type="domain" description="FecR protein" evidence="2">
    <location>
        <begin position="119"/>
        <end position="210"/>
    </location>
</feature>
<protein>
    <submittedName>
        <fullName evidence="4">FecR family protein</fullName>
    </submittedName>
</protein>
<keyword evidence="5" id="KW-1185">Reference proteome</keyword>
<gene>
    <name evidence="4" type="ORF">I4Q42_15980</name>
</gene>
<reference evidence="4 5" key="1">
    <citation type="submission" date="2020-11" db="EMBL/GenBank/DDBJ databases">
        <title>genome sequence of strain KACC 18849.</title>
        <authorList>
            <person name="Gao J."/>
            <person name="Zhang X."/>
        </authorList>
    </citation>
    <scope>NUCLEOTIDE SEQUENCE [LARGE SCALE GENOMIC DNA]</scope>
    <source>
        <strain evidence="4 5">KACC 18849</strain>
    </source>
</reference>
<evidence type="ECO:0000313" key="4">
    <source>
        <dbReference type="EMBL" id="MBI1685169.1"/>
    </source>
</evidence>
<feature type="domain" description="FecR N-terminal" evidence="3">
    <location>
        <begin position="13"/>
        <end position="53"/>
    </location>
</feature>
<dbReference type="PANTHER" id="PTHR30273:SF2">
    <property type="entry name" value="PROTEIN FECR"/>
    <property type="match status" value="1"/>
</dbReference>
<dbReference type="Gene3D" id="2.60.120.1440">
    <property type="match status" value="1"/>
</dbReference>
<dbReference type="RefSeq" id="WP_198577078.1">
    <property type="nucleotide sequence ID" value="NZ_JADWOX010000011.1"/>
</dbReference>
<dbReference type="InterPro" id="IPR032623">
    <property type="entry name" value="FecR_N"/>
</dbReference>
<dbReference type="InterPro" id="IPR006860">
    <property type="entry name" value="FecR"/>
</dbReference>
<keyword evidence="1" id="KW-0472">Membrane</keyword>
<accession>A0ABS0T0F6</accession>
<evidence type="ECO:0000313" key="5">
    <source>
        <dbReference type="Proteomes" id="UP000639859"/>
    </source>
</evidence>
<keyword evidence="1" id="KW-1133">Transmembrane helix</keyword>
<proteinExistence type="predicted"/>
<dbReference type="Pfam" id="PF16220">
    <property type="entry name" value="DUF4880"/>
    <property type="match status" value="1"/>
</dbReference>
<dbReference type="PIRSF" id="PIRSF018266">
    <property type="entry name" value="FecR"/>
    <property type="match status" value="1"/>
</dbReference>
<evidence type="ECO:0000259" key="3">
    <source>
        <dbReference type="Pfam" id="PF16220"/>
    </source>
</evidence>
<name>A0ABS0T0F6_9CAUL</name>
<comment type="caution">
    <text evidence="4">The sequence shown here is derived from an EMBL/GenBank/DDBJ whole genome shotgun (WGS) entry which is preliminary data.</text>
</comment>
<dbReference type="InterPro" id="IPR012373">
    <property type="entry name" value="Ferrdict_sens_TM"/>
</dbReference>
<dbReference type="EMBL" id="JADWOX010000011">
    <property type="protein sequence ID" value="MBI1685169.1"/>
    <property type="molecule type" value="Genomic_DNA"/>
</dbReference>
<sequence>MSLSTAPSTQAHEEAADWFARLKKKHVAATDLEAFRLWRKVPGNREAYDEVDRFWGRAGALQHDADVAGLLSDTLARTAPKPPRPKGWQFKPAMAVLLSVGGAALLVGGGYLALGPRGYATEVGEQRTLKLADGSTLTLDTASKVTVRFSGSRRDIRLVRGQALFDVAHDAARPFIVSAGDTSVTALGTRFDVRREEGGAKVTLLRGAVEVREQEAGVERKWRLAPGEGLSTAARAPKPAIVDVGAASSWASRRLTFKGTPLRDAVAEVGRYDRTRIELDVGALADSRISGVFDAGDTETFVSSVAEFHDLTVTHPAKGVIRLSRKHGADAGA</sequence>
<feature type="transmembrane region" description="Helical" evidence="1">
    <location>
        <begin position="93"/>
        <end position="114"/>
    </location>
</feature>
<keyword evidence="1" id="KW-0812">Transmembrane</keyword>
<evidence type="ECO:0000256" key="1">
    <source>
        <dbReference type="SAM" id="Phobius"/>
    </source>
</evidence>
<organism evidence="4 5">
    <name type="scientific">Caulobacter hibisci</name>
    <dbReference type="NCBI Taxonomy" id="2035993"/>
    <lineage>
        <taxon>Bacteria</taxon>
        <taxon>Pseudomonadati</taxon>
        <taxon>Pseudomonadota</taxon>
        <taxon>Alphaproteobacteria</taxon>
        <taxon>Caulobacterales</taxon>
        <taxon>Caulobacteraceae</taxon>
        <taxon>Caulobacter</taxon>
    </lineage>
</organism>
<dbReference type="Proteomes" id="UP000639859">
    <property type="component" value="Unassembled WGS sequence"/>
</dbReference>